<dbReference type="InterPro" id="IPR017441">
    <property type="entry name" value="Protein_kinase_ATP_BS"/>
</dbReference>
<dbReference type="Gene3D" id="3.30.60.20">
    <property type="match status" value="1"/>
</dbReference>
<dbReference type="Proteomes" id="UP000886653">
    <property type="component" value="Unassembled WGS sequence"/>
</dbReference>
<dbReference type="PROSITE" id="PS50011">
    <property type="entry name" value="PROTEIN_KINASE_DOM"/>
    <property type="match status" value="1"/>
</dbReference>
<dbReference type="InterPro" id="IPR000719">
    <property type="entry name" value="Prot_kinase_dom"/>
</dbReference>
<accession>A0A9P6NBB4</accession>
<keyword evidence="4 5" id="KW-0067">ATP-binding</keyword>
<evidence type="ECO:0000259" key="8">
    <source>
        <dbReference type="PROSITE" id="PS50081"/>
    </source>
</evidence>
<dbReference type="OrthoDB" id="4062651at2759"/>
<evidence type="ECO:0000313" key="9">
    <source>
        <dbReference type="EMBL" id="KAG0142994.1"/>
    </source>
</evidence>
<gene>
    <name evidence="9" type="ORF">CROQUDRAFT_673211</name>
</gene>
<evidence type="ECO:0000256" key="4">
    <source>
        <dbReference type="ARBA" id="ARBA00022840"/>
    </source>
</evidence>
<dbReference type="PANTHER" id="PTHR44329">
    <property type="entry name" value="SERINE/THREONINE-PROTEIN KINASE TNNI3K-RELATED"/>
    <property type="match status" value="1"/>
</dbReference>
<dbReference type="PROSITE" id="PS50081">
    <property type="entry name" value="ZF_DAG_PE_2"/>
    <property type="match status" value="1"/>
</dbReference>
<keyword evidence="2 5" id="KW-0547">Nucleotide-binding</keyword>
<keyword evidence="1" id="KW-0479">Metal-binding</keyword>
<evidence type="ECO:0000256" key="5">
    <source>
        <dbReference type="PROSITE-ProRule" id="PRU10141"/>
    </source>
</evidence>
<proteinExistence type="predicted"/>
<organism evidence="9 10">
    <name type="scientific">Cronartium quercuum f. sp. fusiforme G11</name>
    <dbReference type="NCBI Taxonomy" id="708437"/>
    <lineage>
        <taxon>Eukaryota</taxon>
        <taxon>Fungi</taxon>
        <taxon>Dikarya</taxon>
        <taxon>Basidiomycota</taxon>
        <taxon>Pucciniomycotina</taxon>
        <taxon>Pucciniomycetes</taxon>
        <taxon>Pucciniales</taxon>
        <taxon>Coleosporiaceae</taxon>
        <taxon>Cronartium</taxon>
    </lineage>
</organism>
<dbReference type="SMART" id="SM00109">
    <property type="entry name" value="C1"/>
    <property type="match status" value="1"/>
</dbReference>
<keyword evidence="10" id="KW-1185">Reference proteome</keyword>
<evidence type="ECO:0000313" key="10">
    <source>
        <dbReference type="Proteomes" id="UP000886653"/>
    </source>
</evidence>
<evidence type="ECO:0000256" key="2">
    <source>
        <dbReference type="ARBA" id="ARBA00022741"/>
    </source>
</evidence>
<dbReference type="InterPro" id="IPR002219">
    <property type="entry name" value="PKC_DAG/PE"/>
</dbReference>
<dbReference type="PROSITE" id="PS00108">
    <property type="entry name" value="PROTEIN_KINASE_ST"/>
    <property type="match status" value="1"/>
</dbReference>
<dbReference type="Gene3D" id="3.30.200.20">
    <property type="entry name" value="Phosphorylase Kinase, domain 1"/>
    <property type="match status" value="1"/>
</dbReference>
<dbReference type="SUPFAM" id="SSF57889">
    <property type="entry name" value="Cysteine-rich domain"/>
    <property type="match status" value="1"/>
</dbReference>
<protein>
    <recommendedName>
        <fullName evidence="11">TKL/LISK/LISK-DD1 protein kinase</fullName>
    </recommendedName>
</protein>
<evidence type="ECO:0000256" key="1">
    <source>
        <dbReference type="ARBA" id="ARBA00022723"/>
    </source>
</evidence>
<dbReference type="GO" id="GO:0004674">
    <property type="term" value="F:protein serine/threonine kinase activity"/>
    <property type="evidence" value="ECO:0007669"/>
    <property type="project" value="TreeGrafter"/>
</dbReference>
<dbReference type="SMART" id="SM00220">
    <property type="entry name" value="S_TKc"/>
    <property type="match status" value="1"/>
</dbReference>
<sequence>MDSTISPTNRFDIIEFSHLSPEIEWQRLGAGSFGCVYQAQYLGLPVAVKEIFPRHDYNVEKYFARECKILQEARHPNIVQYIGLCLAPPGPSRPDHFHCDSDDEDDDAHSIIDHEKSEKPTQRILIISEYLPKGNLRSHILNHASSPALSWRLRLSFAIDITRAIAYLHERRCLHRDLKLENCLITDNFRIKLCDFGFARLEPKNDEERRRLSYCGTDGYMSPEILRGDPFGLATDVYSLGIVFCELITLKLTGQPNSSSTFLERLPPAYALKPADLKVLLRASTRGCPDGLIQLALKCSDVDSAQRPTVRTVLATLDLIERRVVAAEAEMLANAAKVEARAGPGAAKGLIDRLVKMDCVGSLSFGSGKMRSDRLPELPQPGDGNGMFETDRSSSGHPKRIPSFGGQVVVPPLKSKSSGSKEAQESEDSSSDEEDRPSVAQVACLLKHARHANPYHTALYHPPSSGASVLSVASTIRPHTILASSISSHAALERTSDQVPGTKSENEDSSTSITNIYTDIAHSSVTLVDPEPQKMSLGTGPSAGNRILQADTYVSTTPGQSGIPSNIGTIKTILSQSSSQTKCDTQTPSKGASKCPGLIATSVLKEAMEDATIDKHESIEVTSRMCDAGDASTTSNVADPPQLPTSIVTQEEGSGTLERLASQALKQEAVVASAAYNNEVAVPSKVNIEATPEPTIEALLAESNPIKNELGPHRFTLFKPNWLAYLFMKSPSSANSKDQLQKCTACGKKMGMRKSFLECDECGMKCHNKCSDSSGLPHCVLHPSTSSASIA</sequence>
<dbReference type="GO" id="GO:0005524">
    <property type="term" value="F:ATP binding"/>
    <property type="evidence" value="ECO:0007669"/>
    <property type="project" value="UniProtKB-UniRule"/>
</dbReference>
<evidence type="ECO:0000256" key="3">
    <source>
        <dbReference type="ARBA" id="ARBA00022833"/>
    </source>
</evidence>
<feature type="binding site" evidence="5">
    <location>
        <position position="49"/>
    </location>
    <ligand>
        <name>ATP</name>
        <dbReference type="ChEBI" id="CHEBI:30616"/>
    </ligand>
</feature>
<dbReference type="InterPro" id="IPR008271">
    <property type="entry name" value="Ser/Thr_kinase_AS"/>
</dbReference>
<dbReference type="EMBL" id="MU167331">
    <property type="protein sequence ID" value="KAG0142994.1"/>
    <property type="molecule type" value="Genomic_DNA"/>
</dbReference>
<dbReference type="InterPro" id="IPR051681">
    <property type="entry name" value="Ser/Thr_Kinases-Pseudokinases"/>
</dbReference>
<evidence type="ECO:0000256" key="6">
    <source>
        <dbReference type="SAM" id="MobiDB-lite"/>
    </source>
</evidence>
<dbReference type="InterPro" id="IPR011009">
    <property type="entry name" value="Kinase-like_dom_sf"/>
</dbReference>
<dbReference type="PROSITE" id="PS00107">
    <property type="entry name" value="PROTEIN_KINASE_ATP"/>
    <property type="match status" value="1"/>
</dbReference>
<feature type="compositionally biased region" description="Acidic residues" evidence="6">
    <location>
        <begin position="425"/>
        <end position="435"/>
    </location>
</feature>
<dbReference type="GO" id="GO:0046872">
    <property type="term" value="F:metal ion binding"/>
    <property type="evidence" value="ECO:0007669"/>
    <property type="project" value="UniProtKB-KW"/>
</dbReference>
<evidence type="ECO:0000259" key="7">
    <source>
        <dbReference type="PROSITE" id="PS50011"/>
    </source>
</evidence>
<dbReference type="Gene3D" id="1.10.510.10">
    <property type="entry name" value="Transferase(Phosphotransferase) domain 1"/>
    <property type="match status" value="1"/>
</dbReference>
<feature type="domain" description="Phorbol-ester/DAG-type" evidence="8">
    <location>
        <begin position="712"/>
        <end position="779"/>
    </location>
</feature>
<feature type="domain" description="Protein kinase" evidence="7">
    <location>
        <begin position="22"/>
        <end position="320"/>
    </location>
</feature>
<dbReference type="AlphaFoldDB" id="A0A9P6NBB4"/>
<dbReference type="PANTHER" id="PTHR44329:SF298">
    <property type="entry name" value="MIXED LINEAGE KINASE DOMAIN-LIKE PROTEIN"/>
    <property type="match status" value="1"/>
</dbReference>
<dbReference type="SUPFAM" id="SSF56112">
    <property type="entry name" value="Protein kinase-like (PK-like)"/>
    <property type="match status" value="1"/>
</dbReference>
<keyword evidence="3" id="KW-0862">Zinc</keyword>
<feature type="region of interest" description="Disordered" evidence="6">
    <location>
        <begin position="370"/>
        <end position="438"/>
    </location>
</feature>
<dbReference type="Pfam" id="PF00069">
    <property type="entry name" value="Pkinase"/>
    <property type="match status" value="1"/>
</dbReference>
<evidence type="ECO:0008006" key="11">
    <source>
        <dbReference type="Google" id="ProtNLM"/>
    </source>
</evidence>
<reference evidence="9" key="1">
    <citation type="submission" date="2013-11" db="EMBL/GenBank/DDBJ databases">
        <title>Genome sequence of the fusiform rust pathogen reveals effectors for host alternation and coevolution with pine.</title>
        <authorList>
            <consortium name="DOE Joint Genome Institute"/>
            <person name="Smith K."/>
            <person name="Pendleton A."/>
            <person name="Kubisiak T."/>
            <person name="Anderson C."/>
            <person name="Salamov A."/>
            <person name="Aerts A."/>
            <person name="Riley R."/>
            <person name="Clum A."/>
            <person name="Lindquist E."/>
            <person name="Ence D."/>
            <person name="Campbell M."/>
            <person name="Kronenberg Z."/>
            <person name="Feau N."/>
            <person name="Dhillon B."/>
            <person name="Hamelin R."/>
            <person name="Burleigh J."/>
            <person name="Smith J."/>
            <person name="Yandell M."/>
            <person name="Nelson C."/>
            <person name="Grigoriev I."/>
            <person name="Davis J."/>
        </authorList>
    </citation>
    <scope>NUCLEOTIDE SEQUENCE</scope>
    <source>
        <strain evidence="9">G11</strain>
    </source>
</reference>
<comment type="caution">
    <text evidence="9">The sequence shown here is derived from an EMBL/GenBank/DDBJ whole genome shotgun (WGS) entry which is preliminary data.</text>
</comment>
<dbReference type="InterPro" id="IPR046349">
    <property type="entry name" value="C1-like_sf"/>
</dbReference>
<name>A0A9P6NBB4_9BASI</name>